<evidence type="ECO:0000313" key="1">
    <source>
        <dbReference type="EMBL" id="TGJ72928.1"/>
    </source>
</evidence>
<protein>
    <submittedName>
        <fullName evidence="1">Uncharacterized protein</fullName>
    </submittedName>
</protein>
<reference evidence="1 2" key="1">
    <citation type="submission" date="2019-03" db="EMBL/GenBank/DDBJ databases">
        <title>Nematode-trapping fungi genome.</title>
        <authorList>
            <person name="Vidal-Diez De Ulzurrun G."/>
        </authorList>
    </citation>
    <scope>NUCLEOTIDE SEQUENCE [LARGE SCALE GENOMIC DNA]</scope>
    <source>
        <strain evidence="1 2">TWF154</strain>
    </source>
</reference>
<comment type="caution">
    <text evidence="1">The sequence shown here is derived from an EMBL/GenBank/DDBJ whole genome shotgun (WGS) entry which is preliminary data.</text>
</comment>
<accession>A0A8H2E902</accession>
<organism evidence="1 2">
    <name type="scientific">Orbilia oligospora</name>
    <name type="common">Nematode-trapping fungus</name>
    <name type="synonym">Arthrobotrys oligospora</name>
    <dbReference type="NCBI Taxonomy" id="2813651"/>
    <lineage>
        <taxon>Eukaryota</taxon>
        <taxon>Fungi</taxon>
        <taxon>Dikarya</taxon>
        <taxon>Ascomycota</taxon>
        <taxon>Pezizomycotina</taxon>
        <taxon>Orbiliomycetes</taxon>
        <taxon>Orbiliales</taxon>
        <taxon>Orbiliaceae</taxon>
        <taxon>Orbilia</taxon>
    </lineage>
</organism>
<name>A0A8H2E902_ORBOL</name>
<dbReference type="EMBL" id="SOZJ01000001">
    <property type="protein sequence ID" value="TGJ72928.1"/>
    <property type="molecule type" value="Genomic_DNA"/>
</dbReference>
<sequence length="113" mass="12869">MYSIENQLSGYGNSKSHSEAIETALFTKYLSPFTLGDDSQLRSESKCDVIYSREILSVHDPIDSARKHISTLQIYSVSTPINLNACRHGYEGVFKQALFQPDFINKNLVRFYI</sequence>
<proteinExistence type="predicted"/>
<gene>
    <name evidence="1" type="ORF">EYR41_000052</name>
</gene>
<evidence type="ECO:0000313" key="2">
    <source>
        <dbReference type="Proteomes" id="UP000297595"/>
    </source>
</evidence>
<dbReference type="Proteomes" id="UP000297595">
    <property type="component" value="Unassembled WGS sequence"/>
</dbReference>
<dbReference type="AlphaFoldDB" id="A0A8H2E902"/>